<evidence type="ECO:0000313" key="3">
    <source>
        <dbReference type="Proteomes" id="UP000184171"/>
    </source>
</evidence>
<dbReference type="PANTHER" id="PTHR30531">
    <property type="entry name" value="FLAGELLAR BIOSYNTHETIC PROTEIN FLHB"/>
    <property type="match status" value="1"/>
</dbReference>
<proteinExistence type="inferred from homology"/>
<dbReference type="GO" id="GO:0009306">
    <property type="term" value="P:protein secretion"/>
    <property type="evidence" value="ECO:0007669"/>
    <property type="project" value="InterPro"/>
</dbReference>
<dbReference type="Gene3D" id="3.40.1690.10">
    <property type="entry name" value="secretion proteins EscU"/>
    <property type="match status" value="1"/>
</dbReference>
<dbReference type="InterPro" id="IPR006135">
    <property type="entry name" value="T3SS_substrate_exporter"/>
</dbReference>
<dbReference type="OrthoDB" id="9807950at2"/>
<dbReference type="GO" id="GO:0005886">
    <property type="term" value="C:plasma membrane"/>
    <property type="evidence" value="ECO:0007669"/>
    <property type="project" value="TreeGrafter"/>
</dbReference>
<dbReference type="EMBL" id="FQZT01000012">
    <property type="protein sequence ID" value="SHJ68221.1"/>
    <property type="molecule type" value="Genomic_DNA"/>
</dbReference>
<evidence type="ECO:0000256" key="1">
    <source>
        <dbReference type="ARBA" id="ARBA00010690"/>
    </source>
</evidence>
<gene>
    <name evidence="2" type="ORF">SAMN02745165_02938</name>
</gene>
<evidence type="ECO:0000313" key="2">
    <source>
        <dbReference type="EMBL" id="SHJ68221.1"/>
    </source>
</evidence>
<dbReference type="STRING" id="1122189.SAMN02745165_02938"/>
<reference evidence="2 3" key="1">
    <citation type="submission" date="2016-11" db="EMBL/GenBank/DDBJ databases">
        <authorList>
            <person name="Jaros S."/>
            <person name="Januszkiewicz K."/>
            <person name="Wedrychowicz H."/>
        </authorList>
    </citation>
    <scope>NUCLEOTIDE SEQUENCE [LARGE SCALE GENOMIC DNA]</scope>
    <source>
        <strain evidence="2 3">DSM 5091</strain>
    </source>
</reference>
<protein>
    <submittedName>
        <fullName evidence="2">Flagellar biosynthesis protein</fullName>
    </submittedName>
</protein>
<name>A0A1M6LAJ0_MALRU</name>
<keyword evidence="2" id="KW-0282">Flagellum</keyword>
<dbReference type="AlphaFoldDB" id="A0A1M6LAJ0"/>
<dbReference type="SUPFAM" id="SSF160544">
    <property type="entry name" value="EscU C-terminal domain-like"/>
    <property type="match status" value="1"/>
</dbReference>
<dbReference type="PANTHER" id="PTHR30531:SF12">
    <property type="entry name" value="FLAGELLAR BIOSYNTHETIC PROTEIN FLHB"/>
    <property type="match status" value="1"/>
</dbReference>
<sequence>MSKTERPQKPLQAVALRYDKEVSSAPKVTASGKGEIARKIIEAAQEAGVDIVQDPDLLEVLGRVPIGEDIPPELYQAVAEILAFIYRVNGRYAAANG</sequence>
<dbReference type="Proteomes" id="UP000184171">
    <property type="component" value="Unassembled WGS sequence"/>
</dbReference>
<keyword evidence="3" id="KW-1185">Reference proteome</keyword>
<keyword evidence="2" id="KW-0969">Cilium</keyword>
<accession>A0A1M6LAJ0</accession>
<comment type="similarity">
    <text evidence="1">Belongs to the type III secretion exporter family.</text>
</comment>
<dbReference type="InterPro" id="IPR029025">
    <property type="entry name" value="T3SS_substrate_exporter_C"/>
</dbReference>
<dbReference type="RefSeq" id="WP_072909493.1">
    <property type="nucleotide sequence ID" value="NZ_FQZT01000012.1"/>
</dbReference>
<keyword evidence="2" id="KW-0966">Cell projection</keyword>
<dbReference type="Pfam" id="PF01312">
    <property type="entry name" value="Bac_export_2"/>
    <property type="match status" value="1"/>
</dbReference>
<organism evidence="2 3">
    <name type="scientific">Malonomonas rubra DSM 5091</name>
    <dbReference type="NCBI Taxonomy" id="1122189"/>
    <lineage>
        <taxon>Bacteria</taxon>
        <taxon>Pseudomonadati</taxon>
        <taxon>Thermodesulfobacteriota</taxon>
        <taxon>Desulfuromonadia</taxon>
        <taxon>Desulfuromonadales</taxon>
        <taxon>Geopsychrobacteraceae</taxon>
        <taxon>Malonomonas</taxon>
    </lineage>
</organism>